<accession>A0A6V2H9C2</accession>
<gene>
    <name evidence="1" type="ORF">DBRI00130_LOCUS20679</name>
    <name evidence="2" type="ORF">DBRI00130_LOCUS20685</name>
</gene>
<evidence type="ECO:0000313" key="1">
    <source>
        <dbReference type="EMBL" id="CAE4618227.1"/>
    </source>
</evidence>
<dbReference type="EMBL" id="HBNS01026260">
    <property type="protein sequence ID" value="CAE4618238.1"/>
    <property type="molecule type" value="Transcribed_RNA"/>
</dbReference>
<organism evidence="2">
    <name type="scientific">Ditylum brightwellii</name>
    <dbReference type="NCBI Taxonomy" id="49249"/>
    <lineage>
        <taxon>Eukaryota</taxon>
        <taxon>Sar</taxon>
        <taxon>Stramenopiles</taxon>
        <taxon>Ochrophyta</taxon>
        <taxon>Bacillariophyta</taxon>
        <taxon>Mediophyceae</taxon>
        <taxon>Lithodesmiophycidae</taxon>
        <taxon>Lithodesmiales</taxon>
        <taxon>Lithodesmiaceae</taxon>
        <taxon>Ditylum</taxon>
    </lineage>
</organism>
<protein>
    <submittedName>
        <fullName evidence="2">Uncharacterized protein</fullName>
    </submittedName>
</protein>
<dbReference type="EMBL" id="HBNS01026254">
    <property type="protein sequence ID" value="CAE4618227.1"/>
    <property type="molecule type" value="Transcribed_RNA"/>
</dbReference>
<evidence type="ECO:0000313" key="2">
    <source>
        <dbReference type="EMBL" id="CAE4618238.1"/>
    </source>
</evidence>
<reference evidence="2" key="1">
    <citation type="submission" date="2021-01" db="EMBL/GenBank/DDBJ databases">
        <authorList>
            <person name="Corre E."/>
            <person name="Pelletier E."/>
            <person name="Niang G."/>
            <person name="Scheremetjew M."/>
            <person name="Finn R."/>
            <person name="Kale V."/>
            <person name="Holt S."/>
            <person name="Cochrane G."/>
            <person name="Meng A."/>
            <person name="Brown T."/>
            <person name="Cohen L."/>
        </authorList>
    </citation>
    <scope>NUCLEOTIDE SEQUENCE</scope>
    <source>
        <strain evidence="2">GSO104</strain>
    </source>
</reference>
<dbReference type="AlphaFoldDB" id="A0A6V2H9C2"/>
<name>A0A6V2H9C2_9STRA</name>
<proteinExistence type="predicted"/>
<sequence length="239" mass="27091">MQREMKVEGNRPGYRSETVRGAIEGSATNALLQAGEVAGDLSKRLLGGSNDAAQKDEKVAGAVMEGLLLGGEKWKTEPIDQPIENEEEQQQQPQQQLFEQVTTTAATIPEPTIPQPLLELSREDLFEEKARFAACLRFCLERPDQSWMSPSVITSNDFEMPEDDAYLREVVIAMICARDAMDVNKEEEENACFESPEEKFHDKNRVYHFRTKRNERSRGMHCVHSRNCSRRKISSATKV</sequence>